<feature type="region of interest" description="Disordered" evidence="11">
    <location>
        <begin position="1"/>
        <end position="44"/>
    </location>
</feature>
<dbReference type="InterPro" id="IPR040309">
    <property type="entry name" value="Naf1"/>
</dbReference>
<feature type="compositionally biased region" description="Low complexity" evidence="11">
    <location>
        <begin position="148"/>
        <end position="161"/>
    </location>
</feature>
<gene>
    <name evidence="12" type="ORF">GDO54_009322</name>
</gene>
<dbReference type="InterPro" id="IPR038664">
    <property type="entry name" value="Gar1/Naf1_Cbf5-bd_sf"/>
</dbReference>
<dbReference type="Proteomes" id="UP001181693">
    <property type="component" value="Unassembled WGS sequence"/>
</dbReference>
<dbReference type="InterPro" id="IPR009000">
    <property type="entry name" value="Transl_B-barrel_sf"/>
</dbReference>
<dbReference type="GO" id="GO:0001522">
    <property type="term" value="P:pseudouridine synthesis"/>
    <property type="evidence" value="ECO:0007669"/>
    <property type="project" value="InterPro"/>
</dbReference>
<dbReference type="SUPFAM" id="SSF50447">
    <property type="entry name" value="Translation proteins"/>
    <property type="match status" value="1"/>
</dbReference>
<dbReference type="Pfam" id="PF04410">
    <property type="entry name" value="Gar1"/>
    <property type="match status" value="1"/>
</dbReference>
<dbReference type="EMBL" id="DYDO01000003">
    <property type="protein sequence ID" value="DBA29055.1"/>
    <property type="molecule type" value="Genomic_DNA"/>
</dbReference>
<protein>
    <recommendedName>
        <fullName evidence="3">H/ACA ribonucleoprotein complex non-core subunit NAF1</fullName>
    </recommendedName>
</protein>
<evidence type="ECO:0000256" key="6">
    <source>
        <dbReference type="ARBA" id="ARBA00022553"/>
    </source>
</evidence>
<keyword evidence="5" id="KW-0698">rRNA processing</keyword>
<comment type="subunit">
    <text evidence="10">During assembly of the complex, component of the small nucleolar ribonucleoprotein particles containing H/ACA-type snoRNAs (H/ACA snoRNPs) which contains NOLA2/NHP2, NOLA3/NOP10, NAF1 and DKC1/NOLA4. Interacts directly with DKC1/NOLA4.</text>
</comment>
<comment type="similarity">
    <text evidence="2">Belongs to the NAF1 family.</text>
</comment>
<keyword evidence="7" id="KW-0694">RNA-binding</keyword>
<dbReference type="PANTHER" id="PTHR31633:SF1">
    <property type="entry name" value="H_ACA RIBONUCLEOPROTEIN COMPLEX NON-CORE SUBUNIT NAF1"/>
    <property type="match status" value="1"/>
</dbReference>
<comment type="function">
    <text evidence="9">RNA-binding protein required for the maturation of box H/ACA snoRNPs complex and ribosome biogenesis. During assembly of the H/ACA snoRNPs complex, it associates with the complex and disappears during maturation of the complex and is replaced by NOLA1/GAR1 to yield mature H/ACA snoRNPs complex. Probably competes with NOLA1/GAR1 for binding with DKC1/NOLA4.</text>
</comment>
<feature type="compositionally biased region" description="Pro residues" evidence="11">
    <location>
        <begin position="462"/>
        <end position="473"/>
    </location>
</feature>
<keyword evidence="13" id="KW-1185">Reference proteome</keyword>
<evidence type="ECO:0000256" key="4">
    <source>
        <dbReference type="ARBA" id="ARBA00022517"/>
    </source>
</evidence>
<dbReference type="GO" id="GO:0003723">
    <property type="term" value="F:RNA binding"/>
    <property type="evidence" value="ECO:0007669"/>
    <property type="project" value="UniProtKB-KW"/>
</dbReference>
<organism evidence="12 13">
    <name type="scientific">Pyxicephalus adspersus</name>
    <name type="common">African bullfrog</name>
    <dbReference type="NCBI Taxonomy" id="30357"/>
    <lineage>
        <taxon>Eukaryota</taxon>
        <taxon>Metazoa</taxon>
        <taxon>Chordata</taxon>
        <taxon>Craniata</taxon>
        <taxon>Vertebrata</taxon>
        <taxon>Euteleostomi</taxon>
        <taxon>Amphibia</taxon>
        <taxon>Batrachia</taxon>
        <taxon>Anura</taxon>
        <taxon>Neobatrachia</taxon>
        <taxon>Ranoidea</taxon>
        <taxon>Pyxicephalidae</taxon>
        <taxon>Pyxicephalinae</taxon>
        <taxon>Pyxicephalus</taxon>
    </lineage>
</organism>
<feature type="region of interest" description="Disordered" evidence="11">
    <location>
        <begin position="304"/>
        <end position="370"/>
    </location>
</feature>
<feature type="compositionally biased region" description="Polar residues" evidence="11">
    <location>
        <begin position="16"/>
        <end position="26"/>
    </location>
</feature>
<dbReference type="PANTHER" id="PTHR31633">
    <property type="entry name" value="H/ACA RIBONUCLEOPROTEIN COMPLEX NON-CORE SUBUNIT NAF1"/>
    <property type="match status" value="1"/>
</dbReference>
<reference evidence="12" key="1">
    <citation type="thesis" date="2020" institute="ProQuest LLC" country="789 East Eisenhower Parkway, Ann Arbor, MI, USA">
        <title>Comparative Genomics and Chromosome Evolution.</title>
        <authorList>
            <person name="Mudd A.B."/>
        </authorList>
    </citation>
    <scope>NUCLEOTIDE SEQUENCE</scope>
    <source>
        <strain evidence="12">1538</strain>
        <tissue evidence="12">Blood</tissue>
    </source>
</reference>
<evidence type="ECO:0000256" key="11">
    <source>
        <dbReference type="SAM" id="MobiDB-lite"/>
    </source>
</evidence>
<evidence type="ECO:0000256" key="9">
    <source>
        <dbReference type="ARBA" id="ARBA00057529"/>
    </source>
</evidence>
<keyword evidence="8" id="KW-0539">Nucleus</keyword>
<evidence type="ECO:0000256" key="5">
    <source>
        <dbReference type="ARBA" id="ARBA00022552"/>
    </source>
</evidence>
<dbReference type="GO" id="GO:0000493">
    <property type="term" value="P:box H/ACA snoRNP assembly"/>
    <property type="evidence" value="ECO:0007669"/>
    <property type="project" value="InterPro"/>
</dbReference>
<feature type="region of interest" description="Disordered" evidence="11">
    <location>
        <begin position="56"/>
        <end position="99"/>
    </location>
</feature>
<feature type="region of interest" description="Disordered" evidence="11">
    <location>
        <begin position="456"/>
        <end position="486"/>
    </location>
</feature>
<feature type="compositionally biased region" description="Polar residues" evidence="11">
    <location>
        <begin position="333"/>
        <end position="342"/>
    </location>
</feature>
<evidence type="ECO:0000256" key="7">
    <source>
        <dbReference type="ARBA" id="ARBA00022884"/>
    </source>
</evidence>
<comment type="subcellular location">
    <subcellularLocation>
        <location evidence="1">Nucleus</location>
    </subcellularLocation>
</comment>
<evidence type="ECO:0000313" key="13">
    <source>
        <dbReference type="Proteomes" id="UP001181693"/>
    </source>
</evidence>
<dbReference type="GO" id="GO:0043489">
    <property type="term" value="P:RNA stabilization"/>
    <property type="evidence" value="ECO:0007669"/>
    <property type="project" value="UniProtKB-ARBA"/>
</dbReference>
<evidence type="ECO:0000256" key="10">
    <source>
        <dbReference type="ARBA" id="ARBA00063185"/>
    </source>
</evidence>
<evidence type="ECO:0000256" key="3">
    <source>
        <dbReference type="ARBA" id="ARBA00021438"/>
    </source>
</evidence>
<dbReference type="AlphaFoldDB" id="A0AAV3B1G6"/>
<feature type="compositionally biased region" description="Acidic residues" evidence="11">
    <location>
        <begin position="136"/>
        <end position="147"/>
    </location>
</feature>
<dbReference type="InterPro" id="IPR007504">
    <property type="entry name" value="H/ACA_rnp_Gar1/Naf1"/>
</dbReference>
<accession>A0AAV3B1G6</accession>
<feature type="compositionally biased region" description="Polar residues" evidence="11">
    <location>
        <begin position="56"/>
        <end position="68"/>
    </location>
</feature>
<name>A0AAV3B1G6_PYXAD</name>
<dbReference type="GO" id="GO:0005634">
    <property type="term" value="C:nucleus"/>
    <property type="evidence" value="ECO:0007669"/>
    <property type="project" value="UniProtKB-SubCell"/>
</dbReference>
<sequence>MDIQEESALAEVAANIQPNNDSSSVCESEEATTADPDPNKENSLSGCEYVIESPVNNNNEMQTSSSVSGIPEIGEKPGSCQPCEVQPEEQMELGESLHFENHTVALHNGNSEESQPKTVSTLLQTSDQVCVSDNESSSEDSSSDSESDSSSSSSSSSSSASLISMLKVEEEEPLENNEAPLKTKDEVLLQELPAVEELAINLPEDVEIKPFGKVSSIIDQLVIVESLHDIPPLNEDTVVFDGNRLAIGKIFEIFGPVPHPFYVIRFNSKDHVESTGIELKNNMYYAASVQDFTQYIIPDALKSDDEKEKEAKQKKKSQNPGKKKQKAERDKSSSSQESNQFHGGQKFSRPYARNGSGPRFTSGRGSHMQENTFRQPQEPYFSQQFPGQHMMHQPYAYHNAAHQDYSMTYANNGHQPPPPPFYGHYQNMQHFPTPPFPPPLPPPHMIWSEQNMHFPYMQNYHSPPPPPPPPPHPSQGDTNYPNGNYS</sequence>
<comment type="caution">
    <text evidence="12">The sequence shown here is derived from an EMBL/GenBank/DDBJ whole genome shotgun (WGS) entry which is preliminary data.</text>
</comment>
<feature type="compositionally biased region" description="Basic residues" evidence="11">
    <location>
        <begin position="312"/>
        <end position="326"/>
    </location>
</feature>
<feature type="region of interest" description="Disordered" evidence="11">
    <location>
        <begin position="129"/>
        <end position="164"/>
    </location>
</feature>
<keyword evidence="4" id="KW-0690">Ribosome biogenesis</keyword>
<keyword evidence="6" id="KW-0597">Phosphoprotein</keyword>
<dbReference type="Gene3D" id="2.40.10.230">
    <property type="entry name" value="Probable tRNA pseudouridine synthase domain"/>
    <property type="match status" value="1"/>
</dbReference>
<evidence type="ECO:0000256" key="1">
    <source>
        <dbReference type="ARBA" id="ARBA00004123"/>
    </source>
</evidence>
<feature type="compositionally biased region" description="Polar residues" evidence="11">
    <location>
        <begin position="475"/>
        <end position="486"/>
    </location>
</feature>
<evidence type="ECO:0000256" key="8">
    <source>
        <dbReference type="ARBA" id="ARBA00023242"/>
    </source>
</evidence>
<evidence type="ECO:0000256" key="2">
    <source>
        <dbReference type="ARBA" id="ARBA00009801"/>
    </source>
</evidence>
<dbReference type="FunFam" id="2.40.10.230:FF:000002">
    <property type="entry name" value="H/ACA ribonucleoprotein complex non-core subunit NAF1"/>
    <property type="match status" value="1"/>
</dbReference>
<proteinExistence type="inferred from homology"/>
<dbReference type="GO" id="GO:0005732">
    <property type="term" value="C:sno(s)RNA-containing ribonucleoprotein complex"/>
    <property type="evidence" value="ECO:0007669"/>
    <property type="project" value="InterPro"/>
</dbReference>
<dbReference type="GO" id="GO:0006364">
    <property type="term" value="P:rRNA processing"/>
    <property type="evidence" value="ECO:0007669"/>
    <property type="project" value="UniProtKB-KW"/>
</dbReference>
<evidence type="ECO:0000313" key="12">
    <source>
        <dbReference type="EMBL" id="DBA29055.1"/>
    </source>
</evidence>